<keyword evidence="4" id="KW-1185">Reference proteome</keyword>
<evidence type="ECO:0000313" key="4">
    <source>
        <dbReference type="Proteomes" id="UP001234787"/>
    </source>
</evidence>
<organism evidence="3 4">
    <name type="scientific">Cryptomeria japonica</name>
    <name type="common">Japanese cedar</name>
    <name type="synonym">Cupressus japonica</name>
    <dbReference type="NCBI Taxonomy" id="3369"/>
    <lineage>
        <taxon>Eukaryota</taxon>
        <taxon>Viridiplantae</taxon>
        <taxon>Streptophyta</taxon>
        <taxon>Embryophyta</taxon>
        <taxon>Tracheophyta</taxon>
        <taxon>Spermatophyta</taxon>
        <taxon>Pinopsida</taxon>
        <taxon>Pinidae</taxon>
        <taxon>Conifers II</taxon>
        <taxon>Cupressales</taxon>
        <taxon>Cupressaceae</taxon>
        <taxon>Cryptomeria</taxon>
    </lineage>
</organism>
<evidence type="ECO:0000259" key="2">
    <source>
        <dbReference type="PROSITE" id="PS50927"/>
    </source>
</evidence>
<dbReference type="PROSITE" id="PS50927">
    <property type="entry name" value="BULB_LECTIN"/>
    <property type="match status" value="1"/>
</dbReference>
<dbReference type="EMBL" id="BSEH01000333">
    <property type="protein sequence ID" value="GLJ58327.1"/>
    <property type="molecule type" value="Genomic_DNA"/>
</dbReference>
<dbReference type="SUPFAM" id="SSF51110">
    <property type="entry name" value="alpha-D-mannose-specific plant lectins"/>
    <property type="match status" value="1"/>
</dbReference>
<dbReference type="Proteomes" id="UP001234787">
    <property type="component" value="Unassembled WGS sequence"/>
</dbReference>
<dbReference type="InterPro" id="IPR001480">
    <property type="entry name" value="Bulb-type_lectin_dom"/>
</dbReference>
<gene>
    <name evidence="3" type="ORF">SUGI_1432400</name>
</gene>
<reference evidence="3" key="1">
    <citation type="submission" date="2022-12" db="EMBL/GenBank/DDBJ databases">
        <title>Chromosome-Level Genome Assembly of Japanese Cedar (Cryptomeriajaponica D. Don).</title>
        <authorList>
            <person name="Fujino T."/>
            <person name="Yamaguchi K."/>
            <person name="Yokoyama T."/>
            <person name="Hamanaka T."/>
            <person name="Harazono Y."/>
            <person name="Kamada H."/>
            <person name="Kobayashi W."/>
            <person name="Ujino-Ihara T."/>
            <person name="Uchiyama K."/>
            <person name="Matsumoto A."/>
            <person name="Izuno A."/>
            <person name="Tsumura Y."/>
            <person name="Toyoda A."/>
            <person name="Shigenobu S."/>
            <person name="Moriguchi Y."/>
            <person name="Ueno S."/>
            <person name="Kasahara M."/>
        </authorList>
    </citation>
    <scope>NUCLEOTIDE SEQUENCE</scope>
</reference>
<dbReference type="Gene3D" id="2.90.10.10">
    <property type="entry name" value="Bulb-type lectin domain"/>
    <property type="match status" value="1"/>
</dbReference>
<sequence>MVQENATLILTSTRELLLMDSDGSVVWSKNTSTQDFEGMVINESGNLVLYNTSNGIIWQSSDHPTDTILLLQKFKVGQKLIANTCPTNTSQGTARYVIDYVTSFTGELTLCEYPTPCGSYGVCTGGQCSCPKEGNVFYQVDATKPNLGCLTDRPVVRSDTFINNYNASGGHL</sequence>
<comment type="caution">
    <text evidence="3">The sequence shown here is derived from an EMBL/GenBank/DDBJ whole genome shotgun (WGS) entry which is preliminary data.</text>
</comment>
<feature type="domain" description="Bulb-type lectin" evidence="2">
    <location>
        <begin position="1"/>
        <end position="62"/>
    </location>
</feature>
<dbReference type="PANTHER" id="PTHR47976:SF66">
    <property type="entry name" value="G-TYPE LECTIN S-RECEPTOR-LIKE SERINE_THREONINE-PROTEIN KINASE SD2-5"/>
    <property type="match status" value="1"/>
</dbReference>
<keyword evidence="1" id="KW-0732">Signal</keyword>
<dbReference type="Pfam" id="PF01453">
    <property type="entry name" value="B_lectin"/>
    <property type="match status" value="1"/>
</dbReference>
<dbReference type="PANTHER" id="PTHR47976">
    <property type="entry name" value="G-TYPE LECTIN S-RECEPTOR-LIKE SERINE/THREONINE-PROTEIN KINASE SD2-5"/>
    <property type="match status" value="1"/>
</dbReference>
<proteinExistence type="predicted"/>
<name>A0AAD3RP11_CRYJA</name>
<accession>A0AAD3RP11</accession>
<dbReference type="InterPro" id="IPR051343">
    <property type="entry name" value="G-type_lectin_kinases/EP1-like"/>
</dbReference>
<protein>
    <recommendedName>
        <fullName evidence="2">Bulb-type lectin domain-containing protein</fullName>
    </recommendedName>
</protein>
<dbReference type="InterPro" id="IPR036426">
    <property type="entry name" value="Bulb-type_lectin_dom_sf"/>
</dbReference>
<evidence type="ECO:0000313" key="3">
    <source>
        <dbReference type="EMBL" id="GLJ58327.1"/>
    </source>
</evidence>
<dbReference type="AlphaFoldDB" id="A0AAD3RP11"/>
<evidence type="ECO:0000256" key="1">
    <source>
        <dbReference type="ARBA" id="ARBA00022729"/>
    </source>
</evidence>